<proteinExistence type="predicted"/>
<organism evidence="2 3">
    <name type="scientific">Elysia marginata</name>
    <dbReference type="NCBI Taxonomy" id="1093978"/>
    <lineage>
        <taxon>Eukaryota</taxon>
        <taxon>Metazoa</taxon>
        <taxon>Spiralia</taxon>
        <taxon>Lophotrochozoa</taxon>
        <taxon>Mollusca</taxon>
        <taxon>Gastropoda</taxon>
        <taxon>Heterobranchia</taxon>
        <taxon>Euthyneura</taxon>
        <taxon>Panpulmonata</taxon>
        <taxon>Sacoglossa</taxon>
        <taxon>Placobranchoidea</taxon>
        <taxon>Plakobranchidae</taxon>
        <taxon>Elysia</taxon>
    </lineage>
</organism>
<evidence type="ECO:0000313" key="3">
    <source>
        <dbReference type="Proteomes" id="UP000762676"/>
    </source>
</evidence>
<evidence type="ECO:0000313" key="2">
    <source>
        <dbReference type="EMBL" id="GFR89218.1"/>
    </source>
</evidence>
<sequence length="184" mass="21139">MRRMKSRRTTGNLYDIVGSGILNARNALDIMTSSSNAQLLDQKRGDKLGGKLRRAAPVELSCIVSRTQCQPVGRTDSIHRRRKRAEIVTGKTLKVCLLYKMGQKNPINLRAQSVEKKMRQWPERMIPVDTHECVIFTGREHETFFEEDDSRYDRSPNTDREPPKSSKRSSISRRNKKTMHLAAL</sequence>
<comment type="caution">
    <text evidence="2">The sequence shown here is derived from an EMBL/GenBank/DDBJ whole genome shotgun (WGS) entry which is preliminary data.</text>
</comment>
<dbReference type="Proteomes" id="UP000762676">
    <property type="component" value="Unassembled WGS sequence"/>
</dbReference>
<feature type="compositionally biased region" description="Basic and acidic residues" evidence="1">
    <location>
        <begin position="151"/>
        <end position="164"/>
    </location>
</feature>
<dbReference type="EMBL" id="BMAT01005213">
    <property type="protein sequence ID" value="GFR89218.1"/>
    <property type="molecule type" value="Genomic_DNA"/>
</dbReference>
<feature type="region of interest" description="Disordered" evidence="1">
    <location>
        <begin position="146"/>
        <end position="184"/>
    </location>
</feature>
<keyword evidence="3" id="KW-1185">Reference proteome</keyword>
<name>A0AAV4GUL8_9GAST</name>
<feature type="compositionally biased region" description="Basic residues" evidence="1">
    <location>
        <begin position="165"/>
        <end position="184"/>
    </location>
</feature>
<protein>
    <submittedName>
        <fullName evidence="2">Uncharacterized protein</fullName>
    </submittedName>
</protein>
<dbReference type="AlphaFoldDB" id="A0AAV4GUL8"/>
<gene>
    <name evidence="2" type="ORF">ElyMa_002538000</name>
</gene>
<reference evidence="2 3" key="1">
    <citation type="journal article" date="2021" name="Elife">
        <title>Chloroplast acquisition without the gene transfer in kleptoplastic sea slugs, Plakobranchus ocellatus.</title>
        <authorList>
            <person name="Maeda T."/>
            <person name="Takahashi S."/>
            <person name="Yoshida T."/>
            <person name="Shimamura S."/>
            <person name="Takaki Y."/>
            <person name="Nagai Y."/>
            <person name="Toyoda A."/>
            <person name="Suzuki Y."/>
            <person name="Arimoto A."/>
            <person name="Ishii H."/>
            <person name="Satoh N."/>
            <person name="Nishiyama T."/>
            <person name="Hasebe M."/>
            <person name="Maruyama T."/>
            <person name="Minagawa J."/>
            <person name="Obokata J."/>
            <person name="Shigenobu S."/>
        </authorList>
    </citation>
    <scope>NUCLEOTIDE SEQUENCE [LARGE SCALE GENOMIC DNA]</scope>
</reference>
<evidence type="ECO:0000256" key="1">
    <source>
        <dbReference type="SAM" id="MobiDB-lite"/>
    </source>
</evidence>
<accession>A0AAV4GUL8</accession>